<keyword evidence="11" id="KW-1207">Sterol metabolism</keyword>
<accession>A0A3D8Q8L4</accession>
<feature type="transmembrane region" description="Helical" evidence="13">
    <location>
        <begin position="94"/>
        <end position="112"/>
    </location>
</feature>
<comment type="caution">
    <text evidence="14">The sequence shown here is derived from an EMBL/GenBank/DDBJ whole genome shotgun (WGS) entry which is preliminary data.</text>
</comment>
<feature type="transmembrane region" description="Helical" evidence="13">
    <location>
        <begin position="20"/>
        <end position="39"/>
    </location>
</feature>
<organism evidence="14 15">
    <name type="scientific">Coleophoma cylindrospora</name>
    <dbReference type="NCBI Taxonomy" id="1849047"/>
    <lineage>
        <taxon>Eukaryota</taxon>
        <taxon>Fungi</taxon>
        <taxon>Dikarya</taxon>
        <taxon>Ascomycota</taxon>
        <taxon>Pezizomycotina</taxon>
        <taxon>Leotiomycetes</taxon>
        <taxon>Helotiales</taxon>
        <taxon>Dermateaceae</taxon>
        <taxon>Coleophoma</taxon>
    </lineage>
</organism>
<keyword evidence="5" id="KW-0256">Endoplasmic reticulum</keyword>
<reference evidence="14 15" key="1">
    <citation type="journal article" date="2018" name="IMA Fungus">
        <title>IMA Genome-F 9: Draft genome sequence of Annulohypoxylon stygium, Aspergillus mulundensis, Berkeleyomyces basicola (syn. Thielaviopsis basicola), Ceratocystis smalleyi, two Cercospora beticola strains, Coleophoma cylindrospora, Fusarium fracticaudum, Phialophora cf. hyalina, and Morchella septimelata.</title>
        <authorList>
            <person name="Wingfield B.D."/>
            <person name="Bills G.F."/>
            <person name="Dong Y."/>
            <person name="Huang W."/>
            <person name="Nel W.J."/>
            <person name="Swalarsk-Parry B.S."/>
            <person name="Vaghefi N."/>
            <person name="Wilken P.M."/>
            <person name="An Z."/>
            <person name="de Beer Z.W."/>
            <person name="De Vos L."/>
            <person name="Chen L."/>
            <person name="Duong T.A."/>
            <person name="Gao Y."/>
            <person name="Hammerbacher A."/>
            <person name="Kikkert J.R."/>
            <person name="Li Y."/>
            <person name="Li H."/>
            <person name="Li K."/>
            <person name="Li Q."/>
            <person name="Liu X."/>
            <person name="Ma X."/>
            <person name="Naidoo K."/>
            <person name="Pethybridge S.J."/>
            <person name="Sun J."/>
            <person name="Steenkamp E.T."/>
            <person name="van der Nest M.A."/>
            <person name="van Wyk S."/>
            <person name="Wingfield M.J."/>
            <person name="Xiong C."/>
            <person name="Yue Q."/>
            <person name="Zhang X."/>
        </authorList>
    </citation>
    <scope>NUCLEOTIDE SEQUENCE [LARGE SCALE GENOMIC DNA]</scope>
    <source>
        <strain evidence="14 15">BP6252</strain>
    </source>
</reference>
<evidence type="ECO:0000313" key="15">
    <source>
        <dbReference type="Proteomes" id="UP000256645"/>
    </source>
</evidence>
<proteinExistence type="inferred from homology"/>
<evidence type="ECO:0000256" key="6">
    <source>
        <dbReference type="ARBA" id="ARBA00022955"/>
    </source>
</evidence>
<dbReference type="AlphaFoldDB" id="A0A3D8Q8L4"/>
<sequence>MSLSILTQYLPQHPGLLPQWLALTAFIAIGNAVQAYVTLSYTRRVYLGPKAAKDGRSTPDATSPATPLSSRTWGTWTLLQGVVRGYAAYDISNPVMYQLAVITYIIAGWHFLSEWFIFKTARLGEGILAPVLVAVTSLIWMLCQWNYYLQ</sequence>
<evidence type="ECO:0000256" key="11">
    <source>
        <dbReference type="ARBA" id="ARBA00023166"/>
    </source>
</evidence>
<evidence type="ECO:0000256" key="4">
    <source>
        <dbReference type="ARBA" id="ARBA00022692"/>
    </source>
</evidence>
<feature type="transmembrane region" description="Helical" evidence="13">
    <location>
        <begin position="127"/>
        <end position="149"/>
    </location>
</feature>
<evidence type="ECO:0000256" key="3">
    <source>
        <dbReference type="ARBA" id="ARBA00022516"/>
    </source>
</evidence>
<dbReference type="STRING" id="1849047.A0A3D8Q8L4"/>
<dbReference type="Proteomes" id="UP000256645">
    <property type="component" value="Unassembled WGS sequence"/>
</dbReference>
<keyword evidence="7 13" id="KW-1133">Transmembrane helix</keyword>
<evidence type="ECO:0000256" key="9">
    <source>
        <dbReference type="ARBA" id="ARBA00023098"/>
    </source>
</evidence>
<dbReference type="OrthoDB" id="6485510at2759"/>
<dbReference type="GO" id="GO:0005789">
    <property type="term" value="C:endoplasmic reticulum membrane"/>
    <property type="evidence" value="ECO:0007669"/>
    <property type="project" value="UniProtKB-SubCell"/>
</dbReference>
<keyword evidence="6" id="KW-0752">Steroid biosynthesis</keyword>
<dbReference type="PANTHER" id="PTHR15451">
    <property type="entry name" value="ERGOSTEROL BIOSYNTHETIC PROTEIN 28-RELATED"/>
    <property type="match status" value="1"/>
</dbReference>
<evidence type="ECO:0000256" key="12">
    <source>
        <dbReference type="ARBA" id="ARBA00023221"/>
    </source>
</evidence>
<keyword evidence="10 13" id="KW-0472">Membrane</keyword>
<evidence type="ECO:0000256" key="5">
    <source>
        <dbReference type="ARBA" id="ARBA00022824"/>
    </source>
</evidence>
<evidence type="ECO:0000256" key="1">
    <source>
        <dbReference type="ARBA" id="ARBA00004477"/>
    </source>
</evidence>
<evidence type="ECO:0000256" key="2">
    <source>
        <dbReference type="ARBA" id="ARBA00005377"/>
    </source>
</evidence>
<gene>
    <name evidence="14" type="ORF">BP6252_13586</name>
</gene>
<keyword evidence="12" id="KW-0753">Steroid metabolism</keyword>
<dbReference type="PANTHER" id="PTHR15451:SF19">
    <property type="entry name" value="ERGOSTEROL BIOSYNTHETIC PROTEIN 28 HOMOLOG"/>
    <property type="match status" value="1"/>
</dbReference>
<comment type="similarity">
    <text evidence="2">Belongs to the ERG28 family.</text>
</comment>
<keyword evidence="3" id="KW-0444">Lipid biosynthesis</keyword>
<comment type="subcellular location">
    <subcellularLocation>
        <location evidence="1">Endoplasmic reticulum membrane</location>
        <topology evidence="1">Multi-pass membrane protein</topology>
    </subcellularLocation>
</comment>
<dbReference type="GO" id="GO:0030674">
    <property type="term" value="F:protein-macromolecule adaptor activity"/>
    <property type="evidence" value="ECO:0007669"/>
    <property type="project" value="TreeGrafter"/>
</dbReference>
<dbReference type="GO" id="GO:0016126">
    <property type="term" value="P:sterol biosynthetic process"/>
    <property type="evidence" value="ECO:0007669"/>
    <property type="project" value="UniProtKB-KW"/>
</dbReference>
<keyword evidence="8" id="KW-0756">Sterol biosynthesis</keyword>
<evidence type="ECO:0000256" key="13">
    <source>
        <dbReference type="SAM" id="Phobius"/>
    </source>
</evidence>
<evidence type="ECO:0000256" key="8">
    <source>
        <dbReference type="ARBA" id="ARBA00023011"/>
    </source>
</evidence>
<dbReference type="EMBL" id="PDLM01000018">
    <property type="protein sequence ID" value="RDW58175.1"/>
    <property type="molecule type" value="Genomic_DNA"/>
</dbReference>
<evidence type="ECO:0000256" key="7">
    <source>
        <dbReference type="ARBA" id="ARBA00022989"/>
    </source>
</evidence>
<evidence type="ECO:0000313" key="14">
    <source>
        <dbReference type="EMBL" id="RDW58175.1"/>
    </source>
</evidence>
<evidence type="ECO:0000256" key="10">
    <source>
        <dbReference type="ARBA" id="ARBA00023136"/>
    </source>
</evidence>
<protein>
    <submittedName>
        <fullName evidence="14">Putative ERG28</fullName>
    </submittedName>
</protein>
<keyword evidence="15" id="KW-1185">Reference proteome</keyword>
<keyword evidence="9" id="KW-0443">Lipid metabolism</keyword>
<dbReference type="InterPro" id="IPR005352">
    <property type="entry name" value="Erg28"/>
</dbReference>
<keyword evidence="4 13" id="KW-0812">Transmembrane</keyword>
<name>A0A3D8Q8L4_9HELO</name>
<dbReference type="Pfam" id="PF03694">
    <property type="entry name" value="Erg28"/>
    <property type="match status" value="1"/>
</dbReference>